<dbReference type="InterPro" id="IPR011944">
    <property type="entry name" value="Steroid_delta5-4_isomerase"/>
</dbReference>
<accession>A0AAU7CCK0</accession>
<dbReference type="Gene3D" id="3.10.450.50">
    <property type="match status" value="1"/>
</dbReference>
<protein>
    <submittedName>
        <fullName evidence="2">SgcJ/EcaC family oxidoreductase</fullName>
    </submittedName>
</protein>
<dbReference type="NCBIfam" id="TIGR02246">
    <property type="entry name" value="SgcJ/EcaC family oxidoreductase"/>
    <property type="match status" value="1"/>
</dbReference>
<dbReference type="AlphaFoldDB" id="A0AAU7CCK0"/>
<dbReference type="Pfam" id="PF14534">
    <property type="entry name" value="DUF4440"/>
    <property type="match status" value="1"/>
</dbReference>
<organism evidence="2">
    <name type="scientific">Singulisphaera sp. Ch08</name>
    <dbReference type="NCBI Taxonomy" id="3120278"/>
    <lineage>
        <taxon>Bacteria</taxon>
        <taxon>Pseudomonadati</taxon>
        <taxon>Planctomycetota</taxon>
        <taxon>Planctomycetia</taxon>
        <taxon>Isosphaerales</taxon>
        <taxon>Isosphaeraceae</taxon>
        <taxon>Singulisphaera</taxon>
    </lineage>
</organism>
<evidence type="ECO:0000313" key="2">
    <source>
        <dbReference type="EMBL" id="XBH02803.1"/>
    </source>
</evidence>
<evidence type="ECO:0000259" key="1">
    <source>
        <dbReference type="Pfam" id="PF14534"/>
    </source>
</evidence>
<dbReference type="InterPro" id="IPR027843">
    <property type="entry name" value="DUF4440"/>
</dbReference>
<gene>
    <name evidence="2" type="ORF">V5E97_31470</name>
</gene>
<sequence>MRSVSLWFGVVVLGVCQGSGAQDTVKSGKDASATAKVATQAISRDDDAKAIAALVASFTKAFNAGDAVAAAATYSEDALVVDEQGERTEGRAAVRDQLTASFADSPGSTIAIKVDAQRFLGPDTALEEGETTITPAKDGGVPEVTRFTVVYVKRDGRWLQSAVRDEVVHDLTPHDRLKELEWLVGDWINESQDAVVHTTCKWADNGNFLLREFTMKTRGQPVLSGTQRIGWDPVRSQFKTWIFDTEGGFGEGYWTRNGDEWVIKAEGVRQDGRHASVTNILKRLGKDRASWQSVDRTLGGVATPGVDEFTLVRKPPEAGK</sequence>
<name>A0AAU7CCK0_9BACT</name>
<dbReference type="SUPFAM" id="SSF54427">
    <property type="entry name" value="NTF2-like"/>
    <property type="match status" value="1"/>
</dbReference>
<dbReference type="InterPro" id="IPR032710">
    <property type="entry name" value="NTF2-like_dom_sf"/>
</dbReference>
<dbReference type="EMBL" id="CP155447">
    <property type="protein sequence ID" value="XBH02803.1"/>
    <property type="molecule type" value="Genomic_DNA"/>
</dbReference>
<proteinExistence type="predicted"/>
<feature type="domain" description="DUF4440" evidence="1">
    <location>
        <begin position="51"/>
        <end position="159"/>
    </location>
</feature>
<reference evidence="2" key="1">
    <citation type="submission" date="2024-05" db="EMBL/GenBank/DDBJ databases">
        <title>Planctomycetes of the genus Singulisphaera possess chitinolytic capabilities.</title>
        <authorList>
            <person name="Ivanova A."/>
        </authorList>
    </citation>
    <scope>NUCLEOTIDE SEQUENCE</scope>
    <source>
        <strain evidence="2">Ch08T</strain>
    </source>
</reference>
<dbReference type="RefSeq" id="WP_406695544.1">
    <property type="nucleotide sequence ID" value="NZ_CP155447.1"/>
</dbReference>